<evidence type="ECO:0000313" key="2">
    <source>
        <dbReference type="Proteomes" id="UP000295662"/>
    </source>
</evidence>
<name>A0A4R7RLK8_9BACT</name>
<evidence type="ECO:0000313" key="1">
    <source>
        <dbReference type="EMBL" id="TDU64656.1"/>
    </source>
</evidence>
<protein>
    <submittedName>
        <fullName evidence="1">Uncharacterized protein</fullName>
    </submittedName>
</protein>
<comment type="caution">
    <text evidence="1">The sequence shown here is derived from an EMBL/GenBank/DDBJ whole genome shotgun (WGS) entry which is preliminary data.</text>
</comment>
<accession>A0A4R7RLK8</accession>
<organism evidence="1 2">
    <name type="scientific">Prosthecobacter fusiformis</name>
    <dbReference type="NCBI Taxonomy" id="48464"/>
    <lineage>
        <taxon>Bacteria</taxon>
        <taxon>Pseudomonadati</taxon>
        <taxon>Verrucomicrobiota</taxon>
        <taxon>Verrucomicrobiia</taxon>
        <taxon>Verrucomicrobiales</taxon>
        <taxon>Verrucomicrobiaceae</taxon>
        <taxon>Prosthecobacter</taxon>
    </lineage>
</organism>
<sequence length="55" mass="6453">MQVKNTAEGRISDFMVMDQLVSWSGQYAVAEFHHGTLQQRRRWEVSLIEISTKEK</sequence>
<keyword evidence="2" id="KW-1185">Reference proteome</keyword>
<proteinExistence type="predicted"/>
<dbReference type="Proteomes" id="UP000295662">
    <property type="component" value="Unassembled WGS sequence"/>
</dbReference>
<gene>
    <name evidence="1" type="ORF">EI77_04107</name>
</gene>
<dbReference type="AlphaFoldDB" id="A0A4R7RLK8"/>
<dbReference type="EMBL" id="SOCA01000010">
    <property type="protein sequence ID" value="TDU64656.1"/>
    <property type="molecule type" value="Genomic_DNA"/>
</dbReference>
<reference evidence="1 2" key="1">
    <citation type="submission" date="2019-03" db="EMBL/GenBank/DDBJ databases">
        <title>Genomic Encyclopedia of Archaeal and Bacterial Type Strains, Phase II (KMG-II): from individual species to whole genera.</title>
        <authorList>
            <person name="Goeker M."/>
        </authorList>
    </citation>
    <scope>NUCLEOTIDE SEQUENCE [LARGE SCALE GENOMIC DNA]</scope>
    <source>
        <strain evidence="1 2">ATCC 25309</strain>
    </source>
</reference>